<name>A0A245ZQL6_9SPHN</name>
<gene>
    <name evidence="1" type="ORF">SPMU_03310</name>
</gene>
<dbReference type="Proteomes" id="UP000197783">
    <property type="component" value="Unassembled WGS sequence"/>
</dbReference>
<accession>A0A245ZQL6</accession>
<evidence type="ECO:0000313" key="1">
    <source>
        <dbReference type="EMBL" id="OWK32010.1"/>
    </source>
</evidence>
<evidence type="ECO:0000313" key="2">
    <source>
        <dbReference type="Proteomes" id="UP000197783"/>
    </source>
</evidence>
<sequence length="286" mass="32157">MTVRQERSAAPQPDLRLQVQRLLRGERGHDDVDRPLLGLRDRAGNRETIREVGDFVAHRDERDRGTILQQTSDVLLSIQTFLKIRTEGAFTLGEIREVAKANLRVATPAQLSARLRLTRPEARGALKRGLAKVERGEDVTRKERRTIDYLGSAFIWNPDFTDTGLHRDLADALVEGGYLLSGERLAWKAVQPFISLCVVALMNGTKLVLNGSNRVTLMAGYDNDDGLIEVKAQLQFEQPGKQIWMPFCLYLTALRAEEHCEPVLLAGPRQWDGHLDVGDDRLMPVT</sequence>
<comment type="caution">
    <text evidence="1">The sequence shown here is derived from an EMBL/GenBank/DDBJ whole genome shotgun (WGS) entry which is preliminary data.</text>
</comment>
<protein>
    <submittedName>
        <fullName evidence="1">Uncharacterized protein</fullName>
    </submittedName>
</protein>
<organism evidence="1 2">
    <name type="scientific">Sphingomonas mucosissima</name>
    <dbReference type="NCBI Taxonomy" id="370959"/>
    <lineage>
        <taxon>Bacteria</taxon>
        <taxon>Pseudomonadati</taxon>
        <taxon>Pseudomonadota</taxon>
        <taxon>Alphaproteobacteria</taxon>
        <taxon>Sphingomonadales</taxon>
        <taxon>Sphingomonadaceae</taxon>
        <taxon>Sphingomonas</taxon>
    </lineage>
</organism>
<proteinExistence type="predicted"/>
<dbReference type="EMBL" id="NBBJ01000001">
    <property type="protein sequence ID" value="OWK32010.1"/>
    <property type="molecule type" value="Genomic_DNA"/>
</dbReference>
<keyword evidence="2" id="KW-1185">Reference proteome</keyword>
<reference evidence="1 2" key="1">
    <citation type="submission" date="2017-03" db="EMBL/GenBank/DDBJ databases">
        <title>Genome sequence of Sphingomonas mucosissima DSM 17494.</title>
        <authorList>
            <person name="Poehlein A."/>
            <person name="Wuebbeler J.H."/>
            <person name="Steinbuechel A."/>
            <person name="Daniel R."/>
        </authorList>
    </citation>
    <scope>NUCLEOTIDE SEQUENCE [LARGE SCALE GENOMIC DNA]</scope>
    <source>
        <strain evidence="1 2">DSM 17494</strain>
    </source>
</reference>
<dbReference type="AlphaFoldDB" id="A0A245ZQL6"/>